<evidence type="ECO:0000313" key="4">
    <source>
        <dbReference type="EMBL" id="PON71224.1"/>
    </source>
</evidence>
<reference evidence="5" key="1">
    <citation type="submission" date="2016-06" db="EMBL/GenBank/DDBJ databases">
        <title>Parallel loss of symbiosis genes in relatives of nitrogen-fixing non-legume Parasponia.</title>
        <authorList>
            <person name="Van Velzen R."/>
            <person name="Holmer R."/>
            <person name="Bu F."/>
            <person name="Rutten L."/>
            <person name="Van Zeijl A."/>
            <person name="Liu W."/>
            <person name="Santuari L."/>
            <person name="Cao Q."/>
            <person name="Sharma T."/>
            <person name="Shen D."/>
            <person name="Roswanjaya Y."/>
            <person name="Wardhani T."/>
            <person name="Kalhor M.S."/>
            <person name="Jansen J."/>
            <person name="Van den Hoogen J."/>
            <person name="Gungor B."/>
            <person name="Hartog M."/>
            <person name="Hontelez J."/>
            <person name="Verver J."/>
            <person name="Yang W.-C."/>
            <person name="Schijlen E."/>
            <person name="Repin R."/>
            <person name="Schilthuizen M."/>
            <person name="Schranz E."/>
            <person name="Heidstra R."/>
            <person name="Miyata K."/>
            <person name="Fedorova E."/>
            <person name="Kohlen W."/>
            <person name="Bisseling T."/>
            <person name="Smit S."/>
            <person name="Geurts R."/>
        </authorList>
    </citation>
    <scope>NUCLEOTIDE SEQUENCE [LARGE SCALE GENOMIC DNA]</scope>
    <source>
        <strain evidence="5">cv. RG33-2</strain>
    </source>
</reference>
<keyword evidence="5" id="KW-1185">Reference proteome</keyword>
<protein>
    <submittedName>
        <fullName evidence="4">Prolamin-like domain containing protein</fullName>
    </submittedName>
</protein>
<sequence length="108" mass="12204">MQKLSIYLSSFFCFFTLICFTEGCPYKGESCQNEFLLFQPCIGEILSVIYSQRPMISSSCCATILDIGHGHCPDFLPYFLVGQESCTRIATYPPPSRPSSANNNFRYN</sequence>
<dbReference type="InParanoid" id="A0A2P5DD52"/>
<dbReference type="Proteomes" id="UP000237000">
    <property type="component" value="Unassembled WGS sequence"/>
</dbReference>
<comment type="caution">
    <text evidence="4">The sequence shown here is derived from an EMBL/GenBank/DDBJ whole genome shotgun (WGS) entry which is preliminary data.</text>
</comment>
<evidence type="ECO:0000256" key="1">
    <source>
        <dbReference type="ARBA" id="ARBA00022729"/>
    </source>
</evidence>
<feature type="signal peptide" evidence="2">
    <location>
        <begin position="1"/>
        <end position="23"/>
    </location>
</feature>
<feature type="chain" id="PRO_5015163734" evidence="2">
    <location>
        <begin position="24"/>
        <end position="108"/>
    </location>
</feature>
<name>A0A2P5DD52_TREOI</name>
<evidence type="ECO:0000259" key="3">
    <source>
        <dbReference type="Pfam" id="PF05617"/>
    </source>
</evidence>
<dbReference type="AlphaFoldDB" id="A0A2P5DD52"/>
<evidence type="ECO:0000256" key="2">
    <source>
        <dbReference type="SAM" id="SignalP"/>
    </source>
</evidence>
<dbReference type="EMBL" id="JXTC01000278">
    <property type="protein sequence ID" value="PON71224.1"/>
    <property type="molecule type" value="Genomic_DNA"/>
</dbReference>
<gene>
    <name evidence="4" type="ORF">TorRG33x02_255160</name>
</gene>
<organism evidence="4 5">
    <name type="scientific">Trema orientale</name>
    <name type="common">Charcoal tree</name>
    <name type="synonym">Celtis orientalis</name>
    <dbReference type="NCBI Taxonomy" id="63057"/>
    <lineage>
        <taxon>Eukaryota</taxon>
        <taxon>Viridiplantae</taxon>
        <taxon>Streptophyta</taxon>
        <taxon>Embryophyta</taxon>
        <taxon>Tracheophyta</taxon>
        <taxon>Spermatophyta</taxon>
        <taxon>Magnoliopsida</taxon>
        <taxon>eudicotyledons</taxon>
        <taxon>Gunneridae</taxon>
        <taxon>Pentapetalae</taxon>
        <taxon>rosids</taxon>
        <taxon>fabids</taxon>
        <taxon>Rosales</taxon>
        <taxon>Cannabaceae</taxon>
        <taxon>Trema</taxon>
    </lineage>
</organism>
<proteinExistence type="predicted"/>
<dbReference type="InterPro" id="IPR008502">
    <property type="entry name" value="Prolamin-like"/>
</dbReference>
<keyword evidence="1 2" id="KW-0732">Signal</keyword>
<dbReference type="Pfam" id="PF05617">
    <property type="entry name" value="Prolamin_like"/>
    <property type="match status" value="1"/>
</dbReference>
<feature type="domain" description="Prolamin-like" evidence="3">
    <location>
        <begin position="31"/>
        <end position="76"/>
    </location>
</feature>
<evidence type="ECO:0000313" key="5">
    <source>
        <dbReference type="Proteomes" id="UP000237000"/>
    </source>
</evidence>
<accession>A0A2P5DD52</accession>